<proteinExistence type="predicted"/>
<dbReference type="RefSeq" id="WP_308417065.1">
    <property type="nucleotide sequence ID" value="NZ_AP012273.1"/>
</dbReference>
<evidence type="ECO:0008006" key="3">
    <source>
        <dbReference type="Google" id="ProtNLM"/>
    </source>
</evidence>
<dbReference type="AlphaFoldDB" id="A0A7U6GGR2"/>
<accession>A0A7U6GGR2</accession>
<dbReference type="InterPro" id="IPR025354">
    <property type="entry name" value="DUF4258"/>
</dbReference>
<dbReference type="KEGG" id="tbn:TBH_C0385"/>
<evidence type="ECO:0000313" key="2">
    <source>
        <dbReference type="Proteomes" id="UP000031631"/>
    </source>
</evidence>
<dbReference type="Pfam" id="PF14076">
    <property type="entry name" value="DUF4258"/>
    <property type="match status" value="1"/>
</dbReference>
<dbReference type="EMBL" id="AP012273">
    <property type="protein sequence ID" value="BAO43331.1"/>
    <property type="molecule type" value="Genomic_DNA"/>
</dbReference>
<organism evidence="1 2">
    <name type="scientific">Thiolapillus brandeum</name>
    <dbReference type="NCBI Taxonomy" id="1076588"/>
    <lineage>
        <taxon>Bacteria</taxon>
        <taxon>Pseudomonadati</taxon>
        <taxon>Pseudomonadota</taxon>
        <taxon>Gammaproteobacteria</taxon>
        <taxon>Chromatiales</taxon>
        <taxon>Sedimenticolaceae</taxon>
        <taxon>Thiolapillus</taxon>
    </lineage>
</organism>
<sequence length="81" mass="8769">MGQLVEKVRTLMKAGEVRISEHGYDELAEDGLTAREVLRGIEGAIVVEEYPNYPKGACILMLQQDKLGVAGSCHMGNPKGP</sequence>
<gene>
    <name evidence="1" type="ORF">TBH_C0385</name>
</gene>
<evidence type="ECO:0000313" key="1">
    <source>
        <dbReference type="EMBL" id="BAO43331.1"/>
    </source>
</evidence>
<keyword evidence="2" id="KW-1185">Reference proteome</keyword>
<name>A0A7U6GGR2_9GAMM</name>
<reference evidence="1 2" key="1">
    <citation type="journal article" date="2014" name="PLoS ONE">
        <title>Physiological and genomic features of a novel sulfur-oxidizing gammaproteobacterium belonging to a previously uncultivated symbiotic lineage isolated from a hydrothermal vent.</title>
        <authorList>
            <person name="Nunoura T."/>
            <person name="Takaki Y."/>
            <person name="Kazama H."/>
            <person name="Kakuta J."/>
            <person name="Shimamura S."/>
            <person name="Makita H."/>
            <person name="Hirai M."/>
            <person name="Miyazaki M."/>
            <person name="Takai K."/>
        </authorList>
    </citation>
    <scope>NUCLEOTIDE SEQUENCE [LARGE SCALE GENOMIC DNA]</scope>
    <source>
        <strain evidence="1 2">Hiromi1</strain>
    </source>
</reference>
<dbReference type="Proteomes" id="UP000031631">
    <property type="component" value="Chromosome"/>
</dbReference>
<protein>
    <recommendedName>
        <fullName evidence="3">DUF4258 domain-containing protein</fullName>
    </recommendedName>
</protein>